<organism evidence="1">
    <name type="scientific">viral metagenome</name>
    <dbReference type="NCBI Taxonomy" id="1070528"/>
    <lineage>
        <taxon>unclassified sequences</taxon>
        <taxon>metagenomes</taxon>
        <taxon>organismal metagenomes</taxon>
    </lineage>
</organism>
<protein>
    <submittedName>
        <fullName evidence="1">Uncharacterized protein</fullName>
    </submittedName>
</protein>
<sequence length="197" mass="22319">MSNLTYNDMRSNTSASDRLYKLLNGKPFDHKNCVEHCNIYVDGGSLSSPYYNFYFDKEATKQFKILDMDITKTYKFHRLDEAITHPFYISDVGVNQQSSDKILIIGDGAPTTGITGTQTFILKFKQSFSINSTLTYYCTSHSSMTSTFNMITSAVPRKENNLTTHNNENTNVNYSKHVGTSSDKVYSIRKNLKCNGC</sequence>
<accession>A0A6C0LG44</accession>
<reference evidence="1" key="1">
    <citation type="journal article" date="2020" name="Nature">
        <title>Giant virus diversity and host interactions through global metagenomics.</title>
        <authorList>
            <person name="Schulz F."/>
            <person name="Roux S."/>
            <person name="Paez-Espino D."/>
            <person name="Jungbluth S."/>
            <person name="Walsh D.A."/>
            <person name="Denef V.J."/>
            <person name="McMahon K.D."/>
            <person name="Konstantinidis K.T."/>
            <person name="Eloe-Fadrosh E.A."/>
            <person name="Kyrpides N.C."/>
            <person name="Woyke T."/>
        </authorList>
    </citation>
    <scope>NUCLEOTIDE SEQUENCE</scope>
    <source>
        <strain evidence="1">GVMAG-M-3300027810-10</strain>
    </source>
</reference>
<name>A0A6C0LG44_9ZZZZ</name>
<dbReference type="AlphaFoldDB" id="A0A6C0LG44"/>
<dbReference type="EMBL" id="MN740498">
    <property type="protein sequence ID" value="QHU29909.1"/>
    <property type="molecule type" value="Genomic_DNA"/>
</dbReference>
<proteinExistence type="predicted"/>
<evidence type="ECO:0000313" key="1">
    <source>
        <dbReference type="EMBL" id="QHU29909.1"/>
    </source>
</evidence>